<keyword evidence="1" id="KW-0812">Transmembrane</keyword>
<evidence type="ECO:0000313" key="2">
    <source>
        <dbReference type="EMBL" id="SVA72073.1"/>
    </source>
</evidence>
<protein>
    <submittedName>
        <fullName evidence="2">Uncharacterized protein</fullName>
    </submittedName>
</protein>
<accession>A0A381Y6F1</accession>
<dbReference type="EMBL" id="UINC01017397">
    <property type="protein sequence ID" value="SVA72073.1"/>
    <property type="molecule type" value="Genomic_DNA"/>
</dbReference>
<evidence type="ECO:0000256" key="1">
    <source>
        <dbReference type="SAM" id="Phobius"/>
    </source>
</evidence>
<feature type="transmembrane region" description="Helical" evidence="1">
    <location>
        <begin position="6"/>
        <end position="24"/>
    </location>
</feature>
<name>A0A381Y6F1_9ZZZZ</name>
<proteinExistence type="predicted"/>
<gene>
    <name evidence="2" type="ORF">METZ01_LOCUS124927</name>
</gene>
<organism evidence="2">
    <name type="scientific">marine metagenome</name>
    <dbReference type="NCBI Taxonomy" id="408172"/>
    <lineage>
        <taxon>unclassified sequences</taxon>
        <taxon>metagenomes</taxon>
        <taxon>ecological metagenomes</taxon>
    </lineage>
</organism>
<reference evidence="2" key="1">
    <citation type="submission" date="2018-05" db="EMBL/GenBank/DDBJ databases">
        <authorList>
            <person name="Lanie J.A."/>
            <person name="Ng W.-L."/>
            <person name="Kazmierczak K.M."/>
            <person name="Andrzejewski T.M."/>
            <person name="Davidsen T.M."/>
            <person name="Wayne K.J."/>
            <person name="Tettelin H."/>
            <person name="Glass J.I."/>
            <person name="Rusch D."/>
            <person name="Podicherti R."/>
            <person name="Tsui H.-C.T."/>
            <person name="Winkler M.E."/>
        </authorList>
    </citation>
    <scope>NUCLEOTIDE SEQUENCE</scope>
</reference>
<dbReference type="AlphaFoldDB" id="A0A381Y6F1"/>
<keyword evidence="1" id="KW-1133">Transmembrane helix</keyword>
<keyword evidence="1" id="KW-0472">Membrane</keyword>
<sequence length="43" mass="5209">MDIELLLWLPIILLTFASIIKMLTKNKENQKPWIRIEEIKENE</sequence>